<dbReference type="RefSeq" id="WP_432331003.1">
    <property type="nucleotide sequence ID" value="NZ_CP192764.1"/>
</dbReference>
<gene>
    <name evidence="1" type="ORF">RMS29_10290</name>
</gene>
<dbReference type="EMBL" id="JAVRAD010000003">
    <property type="protein sequence ID" value="MDX8329616.1"/>
    <property type="molecule type" value="Genomic_DNA"/>
</dbReference>
<protein>
    <submittedName>
        <fullName evidence="1">Uncharacterized protein</fullName>
    </submittedName>
</protein>
<proteinExistence type="predicted"/>
<dbReference type="Proteomes" id="UP001277561">
    <property type="component" value="Unassembled WGS sequence"/>
</dbReference>
<evidence type="ECO:0000313" key="1">
    <source>
        <dbReference type="EMBL" id="MDX8329616.1"/>
    </source>
</evidence>
<accession>A0ABU4VVT2</accession>
<comment type="caution">
    <text evidence="1">The sequence shown here is derived from an EMBL/GenBank/DDBJ whole genome shotgun (WGS) entry which is preliminary data.</text>
</comment>
<name>A0ABU4VVT2_9HYPH</name>
<sequence>MATVEELEQLGELIRLQVTLTPPDRDRRSIYFRPQAHRWLNETLPNITSFDPNDISPREQMYALLYMFLTGETLDEGDEFRLMRPIEQDVYELKSVDLRIFGWFYRPAIFIATAVDTMERVHKYEGLSNGYRDEVIRVRGATLLGPPAYLEGASISDVFSV</sequence>
<organism evidence="1 2">
    <name type="scientific">Agrobacterium rosae</name>
    <dbReference type="NCBI Taxonomy" id="1972867"/>
    <lineage>
        <taxon>Bacteria</taxon>
        <taxon>Pseudomonadati</taxon>
        <taxon>Pseudomonadota</taxon>
        <taxon>Alphaproteobacteria</taxon>
        <taxon>Hyphomicrobiales</taxon>
        <taxon>Rhizobiaceae</taxon>
        <taxon>Rhizobium/Agrobacterium group</taxon>
        <taxon>Agrobacterium</taxon>
    </lineage>
</organism>
<evidence type="ECO:0000313" key="2">
    <source>
        <dbReference type="Proteomes" id="UP001277561"/>
    </source>
</evidence>
<keyword evidence="2" id="KW-1185">Reference proteome</keyword>
<reference evidence="1" key="1">
    <citation type="journal article" date="2023" name="Phytobiomes J">
        <title>Deciphering the key players within the bacterial microbiota associated with aerial crown gall tumors on rhododendron: Insights into the gallobiome.</title>
        <authorList>
            <person name="Kuzmanovic N."/>
            <person name="Nesme J."/>
            <person name="Wolf J."/>
            <person name="Neumann-Schaal M."/>
            <person name="Petersen J."/>
            <person name="Fernandez-Gnecco G."/>
            <person name="Sproeer C."/>
            <person name="Bunk B."/>
            <person name="Overmann J."/>
            <person name="Sorensen S.J."/>
            <person name="Idczak E."/>
            <person name="Smalla K."/>
        </authorList>
    </citation>
    <scope>NUCLEOTIDE SEQUENCE [LARGE SCALE GENOMIC DNA]</scope>
    <source>
        <strain evidence="1">Rho-14.1</strain>
    </source>
</reference>